<evidence type="ECO:0000313" key="3">
    <source>
        <dbReference type="Proteomes" id="UP001174694"/>
    </source>
</evidence>
<dbReference type="InterPro" id="IPR002347">
    <property type="entry name" value="SDR_fam"/>
</dbReference>
<sequence>MVTLEVIRESNSRISSQLPPGLVAVFVGATSGIGETTLKQFVKSAREPRVYFVGRSETAAARIKAQLTQLNPQGDYTFIQSDVSLLKNVDDVCRDIRAREAAINVLFISTGTLVSGSKTSEDLHFFASLTYYSRVRFIINLLPHIDRATSLRRVVTVFAGTKEGPVRTDDFPGLHVGMAAARGHFSTMITLALESLAKKAPRISFIHDYPGFVKTGLARGTKGPAMAVMIGVSKAIGAFLNIPFEEVGERQVFFLTSGRFPPLDEESSGAGVSLAQGVQLASGADGKLGSGVYSVDFRGETGSAKVYELLAGMRKDGFSDQVWRHTEEAFIRVTGAFRYDIGKIAISM</sequence>
<name>A0AA38S0F4_9PEZI</name>
<proteinExistence type="predicted"/>
<gene>
    <name evidence="2" type="ORF">NKR23_g5213</name>
</gene>
<dbReference type="EMBL" id="JANBVO010000013">
    <property type="protein sequence ID" value="KAJ9148359.1"/>
    <property type="molecule type" value="Genomic_DNA"/>
</dbReference>
<dbReference type="Proteomes" id="UP001174694">
    <property type="component" value="Unassembled WGS sequence"/>
</dbReference>
<evidence type="ECO:0000256" key="1">
    <source>
        <dbReference type="ARBA" id="ARBA00023002"/>
    </source>
</evidence>
<organism evidence="2 3">
    <name type="scientific">Pleurostoma richardsiae</name>
    <dbReference type="NCBI Taxonomy" id="41990"/>
    <lineage>
        <taxon>Eukaryota</taxon>
        <taxon>Fungi</taxon>
        <taxon>Dikarya</taxon>
        <taxon>Ascomycota</taxon>
        <taxon>Pezizomycotina</taxon>
        <taxon>Sordariomycetes</taxon>
        <taxon>Sordariomycetidae</taxon>
        <taxon>Calosphaeriales</taxon>
        <taxon>Pleurostomataceae</taxon>
        <taxon>Pleurostoma</taxon>
    </lineage>
</organism>
<comment type="caution">
    <text evidence="2">The sequence shown here is derived from an EMBL/GenBank/DDBJ whole genome shotgun (WGS) entry which is preliminary data.</text>
</comment>
<dbReference type="InterPro" id="IPR036291">
    <property type="entry name" value="NAD(P)-bd_dom_sf"/>
</dbReference>
<keyword evidence="3" id="KW-1185">Reference proteome</keyword>
<dbReference type="PANTHER" id="PTHR47534">
    <property type="entry name" value="YALI0E05731P"/>
    <property type="match status" value="1"/>
</dbReference>
<reference evidence="2" key="1">
    <citation type="submission" date="2022-07" db="EMBL/GenBank/DDBJ databases">
        <title>Fungi with potential for degradation of polypropylene.</title>
        <authorList>
            <person name="Gostincar C."/>
        </authorList>
    </citation>
    <scope>NUCLEOTIDE SEQUENCE</scope>
    <source>
        <strain evidence="2">EXF-13308</strain>
    </source>
</reference>
<dbReference type="SUPFAM" id="SSF51735">
    <property type="entry name" value="NAD(P)-binding Rossmann-fold domains"/>
    <property type="match status" value="1"/>
</dbReference>
<evidence type="ECO:0000313" key="2">
    <source>
        <dbReference type="EMBL" id="KAJ9148359.1"/>
    </source>
</evidence>
<dbReference type="PANTHER" id="PTHR47534:SF3">
    <property type="entry name" value="ALCOHOL DEHYDROGENASE-LIKE C-TERMINAL DOMAIN-CONTAINING PROTEIN"/>
    <property type="match status" value="1"/>
</dbReference>
<dbReference type="Pfam" id="PF00106">
    <property type="entry name" value="adh_short"/>
    <property type="match status" value="1"/>
</dbReference>
<dbReference type="InterPro" id="IPR052228">
    <property type="entry name" value="Sec_Metab_Biosynth_Oxidored"/>
</dbReference>
<protein>
    <submittedName>
        <fullName evidence="2">Retinol dehydrogenase 14</fullName>
    </submittedName>
</protein>
<dbReference type="Gene3D" id="3.40.50.720">
    <property type="entry name" value="NAD(P)-binding Rossmann-like Domain"/>
    <property type="match status" value="1"/>
</dbReference>
<accession>A0AA38S0F4</accession>
<keyword evidence="1" id="KW-0560">Oxidoreductase</keyword>
<dbReference type="AlphaFoldDB" id="A0AA38S0F4"/>
<dbReference type="GO" id="GO:0016491">
    <property type="term" value="F:oxidoreductase activity"/>
    <property type="evidence" value="ECO:0007669"/>
    <property type="project" value="UniProtKB-KW"/>
</dbReference>